<dbReference type="Proteomes" id="UP001277761">
    <property type="component" value="Unassembled WGS sequence"/>
</dbReference>
<evidence type="ECO:0000313" key="5">
    <source>
        <dbReference type="Proteomes" id="UP001277761"/>
    </source>
</evidence>
<dbReference type="Pfam" id="PF04213">
    <property type="entry name" value="HtaA"/>
    <property type="match status" value="1"/>
</dbReference>
<feature type="chain" id="PRO_5045608082" description="Htaa domain-containing protein" evidence="2">
    <location>
        <begin position="31"/>
        <end position="373"/>
    </location>
</feature>
<feature type="domain" description="Htaa" evidence="3">
    <location>
        <begin position="99"/>
        <end position="213"/>
    </location>
</feature>
<evidence type="ECO:0000256" key="1">
    <source>
        <dbReference type="SAM" id="MobiDB-lite"/>
    </source>
</evidence>
<sequence length="373" mass="37563">MLGSTRVRRSPALPLLALVGLAAAAPSASAAPESVTSGNLNWSTVRSFNTAAPANTERTYWGYVLRSGNSAMGAHTATVTTWGAAWGSSPLLPGPADGSALSWNFPVANGDFDPDTKVGRVNLLGRLESVSPPSGNPGGQDYTLSIENPTVVFDGSTVAKLYASGAKAAGAAGTAATSYGRLPVFSLDFAATPPVENPDGTTTVSFVPSVATDIFGGYAVGSGPNRTPNTFGGFTLTFESQPTAGGGGTGPQGATGPAGPQGDTGPAGPQGASGPAGPAGPVGPQGARGPAGAAGKSAKVRRVTLRAAPFRGTRALAVQLRSRRTGKVVGTGTVTRRVLRVKVLEGTSLRGTWTLRRTAKKVSGRRSVRIAIR</sequence>
<feature type="compositionally biased region" description="Gly residues" evidence="1">
    <location>
        <begin position="244"/>
        <end position="253"/>
    </location>
</feature>
<feature type="signal peptide" evidence="2">
    <location>
        <begin position="1"/>
        <end position="30"/>
    </location>
</feature>
<evidence type="ECO:0000313" key="4">
    <source>
        <dbReference type="EMBL" id="MDX8150081.1"/>
    </source>
</evidence>
<feature type="compositionally biased region" description="Polar residues" evidence="1">
    <location>
        <begin position="230"/>
        <end position="240"/>
    </location>
</feature>
<feature type="compositionally biased region" description="Low complexity" evidence="1">
    <location>
        <begin position="254"/>
        <end position="276"/>
    </location>
</feature>
<keyword evidence="2" id="KW-0732">Signal</keyword>
<feature type="region of interest" description="Disordered" evidence="1">
    <location>
        <begin position="230"/>
        <end position="300"/>
    </location>
</feature>
<gene>
    <name evidence="4" type="ORF">SK069_00620</name>
</gene>
<evidence type="ECO:0000256" key="2">
    <source>
        <dbReference type="SAM" id="SignalP"/>
    </source>
</evidence>
<proteinExistence type="predicted"/>
<evidence type="ECO:0000259" key="3">
    <source>
        <dbReference type="Pfam" id="PF04213"/>
    </source>
</evidence>
<reference evidence="4 5" key="1">
    <citation type="submission" date="2023-11" db="EMBL/GenBank/DDBJ databases">
        <authorList>
            <person name="Xu M."/>
            <person name="Jiang T."/>
        </authorList>
    </citation>
    <scope>NUCLEOTIDE SEQUENCE [LARGE SCALE GENOMIC DNA]</scope>
    <source>
        <strain evidence="4 5">SD</strain>
    </source>
</reference>
<name>A0ABU4VE64_9ACTN</name>
<feature type="compositionally biased region" description="Low complexity" evidence="1">
    <location>
        <begin position="282"/>
        <end position="297"/>
    </location>
</feature>
<protein>
    <recommendedName>
        <fullName evidence="3">Htaa domain-containing protein</fullName>
    </recommendedName>
</protein>
<comment type="caution">
    <text evidence="4">The sequence shown here is derived from an EMBL/GenBank/DDBJ whole genome shotgun (WGS) entry which is preliminary data.</text>
</comment>
<accession>A0ABU4VE64</accession>
<dbReference type="EMBL" id="JAXAVX010000001">
    <property type="protein sequence ID" value="MDX8150081.1"/>
    <property type="molecule type" value="Genomic_DNA"/>
</dbReference>
<organism evidence="4 5">
    <name type="scientific">Patulibacter brassicae</name>
    <dbReference type="NCBI Taxonomy" id="1705717"/>
    <lineage>
        <taxon>Bacteria</taxon>
        <taxon>Bacillati</taxon>
        <taxon>Actinomycetota</taxon>
        <taxon>Thermoleophilia</taxon>
        <taxon>Solirubrobacterales</taxon>
        <taxon>Patulibacteraceae</taxon>
        <taxon>Patulibacter</taxon>
    </lineage>
</organism>
<dbReference type="RefSeq" id="WP_319952234.1">
    <property type="nucleotide sequence ID" value="NZ_JAXAVX010000001.1"/>
</dbReference>
<keyword evidence="5" id="KW-1185">Reference proteome</keyword>
<dbReference type="InterPro" id="IPR007331">
    <property type="entry name" value="Htaa"/>
</dbReference>